<protein>
    <recommendedName>
        <fullName evidence="1">Polymerase beta nucleotidyltransferase domain-containing protein</fullName>
    </recommendedName>
</protein>
<evidence type="ECO:0000259" key="1">
    <source>
        <dbReference type="Pfam" id="PF18765"/>
    </source>
</evidence>
<reference evidence="2" key="1">
    <citation type="submission" date="2015-08" db="EMBL/GenBank/DDBJ databases">
        <title>Partial sequence of psychrophilic Colwellia sp.</title>
        <authorList>
            <person name="Pankowski J.A."/>
            <person name="Leong J.S."/>
            <person name="Nano F.E."/>
        </authorList>
    </citation>
    <scope>NUCLEOTIDE SEQUENCE</scope>
    <source>
        <strain evidence="2">C1</strain>
    </source>
</reference>
<dbReference type="InterPro" id="IPR052930">
    <property type="entry name" value="TA_antitoxin_MntA"/>
</dbReference>
<accession>A0A0P0KTD0</accession>
<dbReference type="AlphaFoldDB" id="A0A0P0KTD0"/>
<evidence type="ECO:0000313" key="2">
    <source>
        <dbReference type="EMBL" id="ALK44207.1"/>
    </source>
</evidence>
<proteinExistence type="predicted"/>
<feature type="domain" description="Polymerase beta nucleotidyltransferase" evidence="1">
    <location>
        <begin position="9"/>
        <end position="104"/>
    </location>
</feature>
<dbReference type="SUPFAM" id="SSF81301">
    <property type="entry name" value="Nucleotidyltransferase"/>
    <property type="match status" value="1"/>
</dbReference>
<sequence>MIKQEQIIENIKLLAASEPDIDVLWLYGSRARSQAHNNSDYDLAIAFKNYIKDPVERRLNPELLALKWQKQLGITLSIIDINQASLPMAYTIVQDNVTLYCANDYRRMVEEQRIMSKWELDHLHHRKYYA</sequence>
<dbReference type="InterPro" id="IPR043519">
    <property type="entry name" value="NT_sf"/>
</dbReference>
<organism evidence="2">
    <name type="scientific">Colwellia sp. C1</name>
    <dbReference type="NCBI Taxonomy" id="1737566"/>
    <lineage>
        <taxon>Bacteria</taxon>
        <taxon>Pseudomonadati</taxon>
        <taxon>Pseudomonadota</taxon>
        <taxon>Gammaproteobacteria</taxon>
        <taxon>Alteromonadales</taxon>
        <taxon>Colwelliaceae</taxon>
        <taxon>Colwellia</taxon>
    </lineage>
</organism>
<dbReference type="CDD" id="cd05403">
    <property type="entry name" value="NT_KNTase_like"/>
    <property type="match status" value="1"/>
</dbReference>
<dbReference type="NCBIfam" id="NF047752">
    <property type="entry name" value="MntA_antitoxin"/>
    <property type="match status" value="1"/>
</dbReference>
<dbReference type="Pfam" id="PF18765">
    <property type="entry name" value="Polbeta"/>
    <property type="match status" value="1"/>
</dbReference>
<dbReference type="InterPro" id="IPR041633">
    <property type="entry name" value="Polbeta"/>
</dbReference>
<dbReference type="Gene3D" id="3.30.460.10">
    <property type="entry name" value="Beta Polymerase, domain 2"/>
    <property type="match status" value="1"/>
</dbReference>
<dbReference type="PANTHER" id="PTHR43852">
    <property type="entry name" value="NUCLEOTIDYLTRANSFERASE"/>
    <property type="match status" value="1"/>
</dbReference>
<dbReference type="PANTHER" id="PTHR43852:SF2">
    <property type="entry name" value="PROTEIN ADENYLYLTRANSFERASE MNTA"/>
    <property type="match status" value="1"/>
</dbReference>
<dbReference type="EMBL" id="KT428294">
    <property type="protein sequence ID" value="ALK44207.1"/>
    <property type="molecule type" value="Genomic_DNA"/>
</dbReference>
<name>A0A0P0KTD0_9GAMM</name>